<dbReference type="OrthoDB" id="8785703at2759"/>
<evidence type="ECO:0000313" key="1">
    <source>
        <dbReference type="EMBL" id="KAI5075580.1"/>
    </source>
</evidence>
<accession>A0A9D4ZJV7</accession>
<gene>
    <name evidence="1" type="ORF">GOP47_0009656</name>
</gene>
<dbReference type="AlphaFoldDB" id="A0A9D4ZJV7"/>
<evidence type="ECO:0000313" key="2">
    <source>
        <dbReference type="Proteomes" id="UP000886520"/>
    </source>
</evidence>
<keyword evidence="2" id="KW-1185">Reference proteome</keyword>
<dbReference type="Proteomes" id="UP000886520">
    <property type="component" value="Chromosome 9"/>
</dbReference>
<protein>
    <submittedName>
        <fullName evidence="1">Uncharacterized protein</fullName>
    </submittedName>
</protein>
<sequence length="303" mass="32352">MKDMAVNAAAGGGGGAWSGSAGYGGGAPARSSSNSGQYVEPWREATPAYAADGGMNIDDATRLLLRANAEVFYRRSAEMKAVIDESFMEADEGRRGRVTLQELLKAGGTLPEGCNPDAVAKLFRFLDGPFPTGSLSFPDYCVIMHNIVGPGLRICSSCASPILLMLGFTCRTCWEEGSPCSLDLCVPCFSSGRLPAHPHADAFVEYGVIYTVMLNKTKADAPISTNTNAAPVAYDVQADAPISTNANAAPTGLQPHEELQLFHMRLQQERQMAQMLANQMVNAGNAINCLAPGPHTYTYRPFF</sequence>
<reference evidence="1" key="1">
    <citation type="submission" date="2021-01" db="EMBL/GenBank/DDBJ databases">
        <title>Adiantum capillus-veneris genome.</title>
        <authorList>
            <person name="Fang Y."/>
            <person name="Liao Q."/>
        </authorList>
    </citation>
    <scope>NUCLEOTIDE SEQUENCE</scope>
    <source>
        <strain evidence="1">H3</strain>
        <tissue evidence="1">Leaf</tissue>
    </source>
</reference>
<dbReference type="EMBL" id="JABFUD020000009">
    <property type="protein sequence ID" value="KAI5075580.1"/>
    <property type="molecule type" value="Genomic_DNA"/>
</dbReference>
<proteinExistence type="predicted"/>
<name>A0A9D4ZJV7_ADICA</name>
<comment type="caution">
    <text evidence="1">The sequence shown here is derived from an EMBL/GenBank/DDBJ whole genome shotgun (WGS) entry which is preliminary data.</text>
</comment>
<dbReference type="InterPro" id="IPR011992">
    <property type="entry name" value="EF-hand-dom_pair"/>
</dbReference>
<organism evidence="1 2">
    <name type="scientific">Adiantum capillus-veneris</name>
    <name type="common">Maidenhair fern</name>
    <dbReference type="NCBI Taxonomy" id="13818"/>
    <lineage>
        <taxon>Eukaryota</taxon>
        <taxon>Viridiplantae</taxon>
        <taxon>Streptophyta</taxon>
        <taxon>Embryophyta</taxon>
        <taxon>Tracheophyta</taxon>
        <taxon>Polypodiopsida</taxon>
        <taxon>Polypodiidae</taxon>
        <taxon>Polypodiales</taxon>
        <taxon>Pteridineae</taxon>
        <taxon>Pteridaceae</taxon>
        <taxon>Vittarioideae</taxon>
        <taxon>Adiantum</taxon>
    </lineage>
</organism>
<dbReference type="SUPFAM" id="SSF47473">
    <property type="entry name" value="EF-hand"/>
    <property type="match status" value="1"/>
</dbReference>